<sequence length="250" mass="29038">MAESIPELNSKRVSFSQPKTPAVGVGHADQDMAIIQAGCKLFKVRGRRKYLRLFSYDRDLNCIAWESAHKKTTKSRIYLSNIHEIRTGKSTESFRNSKVGLEFSDGQSFSIIYGPNYEILDLASTEVRIINAWTTLLQSLIGGRSVEYQPIRDRWLKEQFELADKDMSGTLEEKECSELLHALNLNISKKQIGIQFKQFDANANGKLDFDEFKQFFESLSTRDEIVKIFNESIYYKLLTYFTKYLKQYRY</sequence>
<accession>A0AAV7JF55</accession>
<dbReference type="PROSITE" id="PS50222">
    <property type="entry name" value="EF_HAND_2"/>
    <property type="match status" value="2"/>
</dbReference>
<dbReference type="FunFam" id="2.30.29.30:FF:000025">
    <property type="entry name" value="Phosphoinositide phospholipase C"/>
    <property type="match status" value="1"/>
</dbReference>
<dbReference type="PANTHER" id="PTHR10336">
    <property type="entry name" value="PHOSPHOINOSITIDE-SPECIFIC PHOSPHOLIPASE C FAMILY PROTEIN"/>
    <property type="match status" value="1"/>
</dbReference>
<dbReference type="GO" id="GO:0048015">
    <property type="term" value="P:phosphatidylinositol-mediated signaling"/>
    <property type="evidence" value="ECO:0007669"/>
    <property type="project" value="TreeGrafter"/>
</dbReference>
<dbReference type="InterPro" id="IPR001849">
    <property type="entry name" value="PH_domain"/>
</dbReference>
<protein>
    <recommendedName>
        <fullName evidence="3">EF-hand domain-containing protein</fullName>
    </recommendedName>
</protein>
<evidence type="ECO:0000256" key="1">
    <source>
        <dbReference type="ARBA" id="ARBA00022837"/>
    </source>
</evidence>
<reference evidence="4 5" key="1">
    <citation type="journal article" date="2023" name="BMC Biol.">
        <title>The compact genome of the sponge Oopsacas minuta (Hexactinellida) is lacking key metazoan core genes.</title>
        <authorList>
            <person name="Santini S."/>
            <person name="Schenkelaars Q."/>
            <person name="Jourda C."/>
            <person name="Duchesne M."/>
            <person name="Belahbib H."/>
            <person name="Rocher C."/>
            <person name="Selva M."/>
            <person name="Riesgo A."/>
            <person name="Vervoort M."/>
            <person name="Leys S.P."/>
            <person name="Kodjabachian L."/>
            <person name="Le Bivic A."/>
            <person name="Borchiellini C."/>
            <person name="Claverie J.M."/>
            <person name="Renard E."/>
        </authorList>
    </citation>
    <scope>NUCLEOTIDE SEQUENCE [LARGE SCALE GENOMIC DNA]</scope>
    <source>
        <strain evidence="4">SPO-2</strain>
    </source>
</reference>
<evidence type="ECO:0000256" key="2">
    <source>
        <dbReference type="ARBA" id="ARBA00023674"/>
    </source>
</evidence>
<dbReference type="GO" id="GO:0046488">
    <property type="term" value="P:phosphatidylinositol metabolic process"/>
    <property type="evidence" value="ECO:0007669"/>
    <property type="project" value="TreeGrafter"/>
</dbReference>
<evidence type="ECO:0000259" key="3">
    <source>
        <dbReference type="PROSITE" id="PS50222"/>
    </source>
</evidence>
<comment type="caution">
    <text evidence="4">The sequence shown here is derived from an EMBL/GenBank/DDBJ whole genome shotgun (WGS) entry which is preliminary data.</text>
</comment>
<keyword evidence="1" id="KW-0106">Calcium</keyword>
<dbReference type="GO" id="GO:0004435">
    <property type="term" value="F:phosphatidylinositol-4,5-bisphosphate phospholipase C activity"/>
    <property type="evidence" value="ECO:0007669"/>
    <property type="project" value="UniProtKB-EC"/>
</dbReference>
<dbReference type="Pfam" id="PF13499">
    <property type="entry name" value="EF-hand_7"/>
    <property type="match status" value="1"/>
</dbReference>
<dbReference type="GO" id="GO:0032228">
    <property type="term" value="P:regulation of synaptic transmission, GABAergic"/>
    <property type="evidence" value="ECO:0007669"/>
    <property type="project" value="TreeGrafter"/>
</dbReference>
<evidence type="ECO:0000313" key="5">
    <source>
        <dbReference type="Proteomes" id="UP001165289"/>
    </source>
</evidence>
<dbReference type="SUPFAM" id="SSF50729">
    <property type="entry name" value="PH domain-like"/>
    <property type="match status" value="1"/>
</dbReference>
<dbReference type="InterPro" id="IPR002048">
    <property type="entry name" value="EF_hand_dom"/>
</dbReference>
<dbReference type="Proteomes" id="UP001165289">
    <property type="component" value="Unassembled WGS sequence"/>
</dbReference>
<dbReference type="EMBL" id="JAKMXF010000343">
    <property type="protein sequence ID" value="KAI6647388.1"/>
    <property type="molecule type" value="Genomic_DNA"/>
</dbReference>
<dbReference type="GO" id="GO:0051209">
    <property type="term" value="P:release of sequestered calcium ion into cytosol"/>
    <property type="evidence" value="ECO:0007669"/>
    <property type="project" value="TreeGrafter"/>
</dbReference>
<evidence type="ECO:0000313" key="4">
    <source>
        <dbReference type="EMBL" id="KAI6647388.1"/>
    </source>
</evidence>
<proteinExistence type="predicted"/>
<dbReference type="Pfam" id="PF16457">
    <property type="entry name" value="PH_12"/>
    <property type="match status" value="1"/>
</dbReference>
<dbReference type="Gene3D" id="2.30.29.30">
    <property type="entry name" value="Pleckstrin-homology domain (PH domain)/Phosphotyrosine-binding domain (PTB)"/>
    <property type="match status" value="1"/>
</dbReference>
<dbReference type="GO" id="GO:0007214">
    <property type="term" value="P:gamma-aminobutyric acid signaling pathway"/>
    <property type="evidence" value="ECO:0007669"/>
    <property type="project" value="TreeGrafter"/>
</dbReference>
<dbReference type="InterPro" id="IPR001192">
    <property type="entry name" value="PI-PLC_fam"/>
</dbReference>
<dbReference type="GO" id="GO:0005509">
    <property type="term" value="F:calcium ion binding"/>
    <property type="evidence" value="ECO:0007669"/>
    <property type="project" value="InterPro"/>
</dbReference>
<gene>
    <name evidence="4" type="ORF">LOD99_12384</name>
</gene>
<dbReference type="InterPro" id="IPR018247">
    <property type="entry name" value="EF_Hand_1_Ca_BS"/>
</dbReference>
<dbReference type="InterPro" id="IPR011993">
    <property type="entry name" value="PH-like_dom_sf"/>
</dbReference>
<dbReference type="PROSITE" id="PS00018">
    <property type="entry name" value="EF_HAND_1"/>
    <property type="match status" value="1"/>
</dbReference>
<dbReference type="SMART" id="SM00054">
    <property type="entry name" value="EFh"/>
    <property type="match status" value="2"/>
</dbReference>
<comment type="catalytic activity">
    <reaction evidence="2">
        <text>a 1,2-diacyl-sn-glycero-3-phospho-(1D-myo-inositol-4,5-bisphosphate) + H2O = 1D-myo-inositol 1,4,5-trisphosphate + a 1,2-diacyl-sn-glycerol + H(+)</text>
        <dbReference type="Rhea" id="RHEA:33179"/>
        <dbReference type="ChEBI" id="CHEBI:15377"/>
        <dbReference type="ChEBI" id="CHEBI:15378"/>
        <dbReference type="ChEBI" id="CHEBI:17815"/>
        <dbReference type="ChEBI" id="CHEBI:58456"/>
        <dbReference type="ChEBI" id="CHEBI:203600"/>
        <dbReference type="EC" id="3.1.4.11"/>
    </reaction>
    <physiologicalReaction direction="left-to-right" evidence="2">
        <dbReference type="Rhea" id="RHEA:33180"/>
    </physiologicalReaction>
</comment>
<dbReference type="AlphaFoldDB" id="A0AAV7JF55"/>
<dbReference type="Gene3D" id="1.10.238.10">
    <property type="entry name" value="EF-hand"/>
    <property type="match status" value="1"/>
</dbReference>
<feature type="domain" description="EF-hand" evidence="3">
    <location>
        <begin position="187"/>
        <end position="222"/>
    </location>
</feature>
<feature type="domain" description="EF-hand" evidence="3">
    <location>
        <begin position="151"/>
        <end position="186"/>
    </location>
</feature>
<dbReference type="SUPFAM" id="SSF47473">
    <property type="entry name" value="EF-hand"/>
    <property type="match status" value="1"/>
</dbReference>
<name>A0AAV7JF55_9METZ</name>
<organism evidence="4 5">
    <name type="scientific">Oopsacas minuta</name>
    <dbReference type="NCBI Taxonomy" id="111878"/>
    <lineage>
        <taxon>Eukaryota</taxon>
        <taxon>Metazoa</taxon>
        <taxon>Porifera</taxon>
        <taxon>Hexactinellida</taxon>
        <taxon>Hexasterophora</taxon>
        <taxon>Lyssacinosida</taxon>
        <taxon>Leucopsacidae</taxon>
        <taxon>Oopsacas</taxon>
    </lineage>
</organism>
<dbReference type="PANTHER" id="PTHR10336:SF196">
    <property type="entry name" value="PHOSPHOINOSITIDE PHOSPHOLIPASE C"/>
    <property type="match status" value="1"/>
</dbReference>
<keyword evidence="5" id="KW-1185">Reference proteome</keyword>
<dbReference type="InterPro" id="IPR011992">
    <property type="entry name" value="EF-hand-dom_pair"/>
</dbReference>